<sequence length="176" mass="19119">MSGPLSSGRQSQNSSAHRKRSRHASSLPARTCSGAERDPGKVRGKTGGLRSPGSREGQISARVQRRRPGLAGHGVADIYRWGHRHTGTWINVSQIKNVQKKKALSKADLRVLLRLLASIIQPKKSTNAQETVETGPTHPVHQIITDEYGSALAPVTKQVKQQIKATGRVLKSSDRA</sequence>
<dbReference type="AlphaFoldDB" id="A0AAD7T1Y6"/>
<evidence type="ECO:0000256" key="1">
    <source>
        <dbReference type="SAM" id="MobiDB-lite"/>
    </source>
</evidence>
<organism evidence="2 3">
    <name type="scientific">Aldrovandia affinis</name>
    <dbReference type="NCBI Taxonomy" id="143900"/>
    <lineage>
        <taxon>Eukaryota</taxon>
        <taxon>Metazoa</taxon>
        <taxon>Chordata</taxon>
        <taxon>Craniata</taxon>
        <taxon>Vertebrata</taxon>
        <taxon>Euteleostomi</taxon>
        <taxon>Actinopterygii</taxon>
        <taxon>Neopterygii</taxon>
        <taxon>Teleostei</taxon>
        <taxon>Notacanthiformes</taxon>
        <taxon>Halosauridae</taxon>
        <taxon>Aldrovandia</taxon>
    </lineage>
</organism>
<name>A0AAD7T1Y6_9TELE</name>
<feature type="region of interest" description="Disordered" evidence="1">
    <location>
        <begin position="1"/>
        <end position="68"/>
    </location>
</feature>
<dbReference type="EMBL" id="JAINUG010000017">
    <property type="protein sequence ID" value="KAJ8412929.1"/>
    <property type="molecule type" value="Genomic_DNA"/>
</dbReference>
<gene>
    <name evidence="2" type="ORF">AAFF_G00105110</name>
</gene>
<keyword evidence="3" id="KW-1185">Reference proteome</keyword>
<evidence type="ECO:0000313" key="3">
    <source>
        <dbReference type="Proteomes" id="UP001221898"/>
    </source>
</evidence>
<feature type="compositionally biased region" description="Polar residues" evidence="1">
    <location>
        <begin position="1"/>
        <end position="13"/>
    </location>
</feature>
<dbReference type="Proteomes" id="UP001221898">
    <property type="component" value="Unassembled WGS sequence"/>
</dbReference>
<reference evidence="2" key="1">
    <citation type="journal article" date="2023" name="Science">
        <title>Genome structures resolve the early diversification of teleost fishes.</title>
        <authorList>
            <person name="Parey E."/>
            <person name="Louis A."/>
            <person name="Montfort J."/>
            <person name="Bouchez O."/>
            <person name="Roques C."/>
            <person name="Iampietro C."/>
            <person name="Lluch J."/>
            <person name="Castinel A."/>
            <person name="Donnadieu C."/>
            <person name="Desvignes T."/>
            <person name="Floi Bucao C."/>
            <person name="Jouanno E."/>
            <person name="Wen M."/>
            <person name="Mejri S."/>
            <person name="Dirks R."/>
            <person name="Jansen H."/>
            <person name="Henkel C."/>
            <person name="Chen W.J."/>
            <person name="Zahm M."/>
            <person name="Cabau C."/>
            <person name="Klopp C."/>
            <person name="Thompson A.W."/>
            <person name="Robinson-Rechavi M."/>
            <person name="Braasch I."/>
            <person name="Lecointre G."/>
            <person name="Bobe J."/>
            <person name="Postlethwait J.H."/>
            <person name="Berthelot C."/>
            <person name="Roest Crollius H."/>
            <person name="Guiguen Y."/>
        </authorList>
    </citation>
    <scope>NUCLEOTIDE SEQUENCE</scope>
    <source>
        <strain evidence="2">NC1722</strain>
    </source>
</reference>
<proteinExistence type="predicted"/>
<accession>A0AAD7T1Y6</accession>
<protein>
    <submittedName>
        <fullName evidence="2">Uncharacterized protein</fullName>
    </submittedName>
</protein>
<comment type="caution">
    <text evidence="2">The sequence shown here is derived from an EMBL/GenBank/DDBJ whole genome shotgun (WGS) entry which is preliminary data.</text>
</comment>
<evidence type="ECO:0000313" key="2">
    <source>
        <dbReference type="EMBL" id="KAJ8412929.1"/>
    </source>
</evidence>